<dbReference type="PROSITE" id="PS52016">
    <property type="entry name" value="TONB_DEPENDENT_REC_3"/>
    <property type="match status" value="1"/>
</dbReference>
<evidence type="ECO:0000259" key="14">
    <source>
        <dbReference type="Pfam" id="PF00593"/>
    </source>
</evidence>
<keyword evidence="16" id="KW-0675">Receptor</keyword>
<dbReference type="PANTHER" id="PTHR32552">
    <property type="entry name" value="FERRICHROME IRON RECEPTOR-RELATED"/>
    <property type="match status" value="1"/>
</dbReference>
<dbReference type="InterPro" id="IPR000531">
    <property type="entry name" value="Beta-barrel_TonB"/>
</dbReference>
<keyword evidence="4" id="KW-0410">Iron transport</keyword>
<evidence type="ECO:0000256" key="6">
    <source>
        <dbReference type="ARBA" id="ARBA00023004"/>
    </source>
</evidence>
<feature type="domain" description="TonB-dependent receptor plug" evidence="15">
    <location>
        <begin position="33"/>
        <end position="144"/>
    </location>
</feature>
<name>A0ABS7PS18_9SPHN</name>
<evidence type="ECO:0000259" key="15">
    <source>
        <dbReference type="Pfam" id="PF07715"/>
    </source>
</evidence>
<reference evidence="16 17" key="1">
    <citation type="submission" date="2021-08" db="EMBL/GenBank/DDBJ databases">
        <authorList>
            <person name="Tuo L."/>
        </authorList>
    </citation>
    <scope>NUCLEOTIDE SEQUENCE [LARGE SCALE GENOMIC DNA]</scope>
    <source>
        <strain evidence="16 17">JCM 31229</strain>
    </source>
</reference>
<evidence type="ECO:0000256" key="11">
    <source>
        <dbReference type="PROSITE-ProRule" id="PRU01360"/>
    </source>
</evidence>
<evidence type="ECO:0000256" key="13">
    <source>
        <dbReference type="SAM" id="MobiDB-lite"/>
    </source>
</evidence>
<feature type="domain" description="TonB-dependent receptor-like beta-barrel" evidence="14">
    <location>
        <begin position="265"/>
        <end position="698"/>
    </location>
</feature>
<dbReference type="EMBL" id="JAINVV010000008">
    <property type="protein sequence ID" value="MBY8824142.1"/>
    <property type="molecule type" value="Genomic_DNA"/>
</dbReference>
<dbReference type="InterPro" id="IPR012910">
    <property type="entry name" value="Plug_dom"/>
</dbReference>
<proteinExistence type="inferred from homology"/>
<accession>A0ABS7PS18</accession>
<keyword evidence="3 11" id="KW-1134">Transmembrane beta strand</keyword>
<dbReference type="InterPro" id="IPR036942">
    <property type="entry name" value="Beta-barrel_TonB_sf"/>
</dbReference>
<dbReference type="Pfam" id="PF00593">
    <property type="entry name" value="TonB_dep_Rec_b-barrel"/>
    <property type="match status" value="1"/>
</dbReference>
<gene>
    <name evidence="16" type="ORF">K7G82_17695</name>
</gene>
<keyword evidence="9 11" id="KW-0472">Membrane</keyword>
<dbReference type="CDD" id="cd01347">
    <property type="entry name" value="ligand_gated_channel"/>
    <property type="match status" value="1"/>
</dbReference>
<evidence type="ECO:0000256" key="1">
    <source>
        <dbReference type="ARBA" id="ARBA00004571"/>
    </source>
</evidence>
<dbReference type="Pfam" id="PF07715">
    <property type="entry name" value="Plug"/>
    <property type="match status" value="1"/>
</dbReference>
<keyword evidence="7" id="KW-0406">Ion transport</keyword>
<organism evidence="16 17">
    <name type="scientific">Sphingomonas colocasiae</name>
    <dbReference type="NCBI Taxonomy" id="1848973"/>
    <lineage>
        <taxon>Bacteria</taxon>
        <taxon>Pseudomonadati</taxon>
        <taxon>Pseudomonadota</taxon>
        <taxon>Alphaproteobacteria</taxon>
        <taxon>Sphingomonadales</taxon>
        <taxon>Sphingomonadaceae</taxon>
        <taxon>Sphingomonas</taxon>
    </lineage>
</organism>
<keyword evidence="10 11" id="KW-0998">Cell outer membrane</keyword>
<feature type="region of interest" description="Disordered" evidence="13">
    <location>
        <begin position="1"/>
        <end position="20"/>
    </location>
</feature>
<dbReference type="Gene3D" id="2.40.170.20">
    <property type="entry name" value="TonB-dependent receptor, beta-barrel domain"/>
    <property type="match status" value="1"/>
</dbReference>
<dbReference type="PANTHER" id="PTHR32552:SF81">
    <property type="entry name" value="TONB-DEPENDENT OUTER MEMBRANE RECEPTOR"/>
    <property type="match status" value="1"/>
</dbReference>
<evidence type="ECO:0000256" key="12">
    <source>
        <dbReference type="RuleBase" id="RU003357"/>
    </source>
</evidence>
<evidence type="ECO:0000256" key="4">
    <source>
        <dbReference type="ARBA" id="ARBA00022496"/>
    </source>
</evidence>
<evidence type="ECO:0000256" key="5">
    <source>
        <dbReference type="ARBA" id="ARBA00022692"/>
    </source>
</evidence>
<evidence type="ECO:0000313" key="16">
    <source>
        <dbReference type="EMBL" id="MBY8824142.1"/>
    </source>
</evidence>
<evidence type="ECO:0000256" key="3">
    <source>
        <dbReference type="ARBA" id="ARBA00022452"/>
    </source>
</evidence>
<keyword evidence="2 11" id="KW-0813">Transport</keyword>
<keyword evidence="17" id="KW-1185">Reference proteome</keyword>
<keyword evidence="5 11" id="KW-0812">Transmembrane</keyword>
<comment type="similarity">
    <text evidence="11 12">Belongs to the TonB-dependent receptor family.</text>
</comment>
<dbReference type="Proteomes" id="UP000706039">
    <property type="component" value="Unassembled WGS sequence"/>
</dbReference>
<comment type="caution">
    <text evidence="16">The sequence shown here is derived from an EMBL/GenBank/DDBJ whole genome shotgun (WGS) entry which is preliminary data.</text>
</comment>
<protein>
    <submittedName>
        <fullName evidence="16">TonB-dependent receptor</fullName>
    </submittedName>
</protein>
<dbReference type="InterPro" id="IPR039426">
    <property type="entry name" value="TonB-dep_rcpt-like"/>
</dbReference>
<keyword evidence="6" id="KW-0408">Iron</keyword>
<evidence type="ECO:0000256" key="2">
    <source>
        <dbReference type="ARBA" id="ARBA00022448"/>
    </source>
</evidence>
<keyword evidence="8 12" id="KW-0798">TonB box</keyword>
<sequence>MGSAVAQTGQSEGDGADAPDDIVVTATKRSEALIDVPAAVTSLNADKLMAAGFTSFKDFAALVPGLQINNNLGGGVPVIRGLTQGADIGGPTTGIVVDGAPFGISSAYSNGAQDSLDLDPIDLERVEVLRGPQGTIFGANTLGGLISYTLRKPSLDGLEASARGEISDTKFGEMGGSIRASVSGGLAPGRAGLRVSGYWERQGGYIDNDLTGESNVNSSKRYGVSASLLLKPSDRLTILAAAFQQHVNIDGRDVVAYNVGLDPTPRNGQFRYNEYVVPSYKRRTSAGLLTVDYEFDWATFTSLTSYQRVKSFQVLNGTRGSLARTVSQTLPLFGGPAFPTPVILSLDFPATNQRTTQEFRLTSPNGGRFEWMVGVFHNDEKNRLLTNVNGVTPDLSPIPSLAPTLFFDLPTDLKEYSAFANGTYSLTDKLDLTLGVRVGTIKQGFRQRFGGSAAAAYNLLLTSVLQALPTPADTGRVASKESFETYLATLTYEFSPFATMYARYATGFRPGGPNLVVNGLPRSFEADETRNYEIGFKSNFPGGWGSAELIGYYLDWRNIQVTASAQGLSGYANGGRARNMGFEGSLILKPAAGLDIATTLAYADATIREARAGVAARGDRLPYTPRWSGSLSVTYTQPLAGDWEGLVNGVARFVGDRHGALAGSTSTADFLLDGYTMLDARIGVRKGNVELGLFVRNLTDRRAELSAYTRQGFPWVTIARPRTIGMSLGYSF</sequence>
<evidence type="ECO:0000256" key="9">
    <source>
        <dbReference type="ARBA" id="ARBA00023136"/>
    </source>
</evidence>
<dbReference type="SUPFAM" id="SSF56935">
    <property type="entry name" value="Porins"/>
    <property type="match status" value="1"/>
</dbReference>
<feature type="compositionally biased region" description="Polar residues" evidence="13">
    <location>
        <begin position="1"/>
        <end position="11"/>
    </location>
</feature>
<evidence type="ECO:0000256" key="7">
    <source>
        <dbReference type="ARBA" id="ARBA00023065"/>
    </source>
</evidence>
<evidence type="ECO:0000256" key="10">
    <source>
        <dbReference type="ARBA" id="ARBA00023237"/>
    </source>
</evidence>
<evidence type="ECO:0000313" key="17">
    <source>
        <dbReference type="Proteomes" id="UP000706039"/>
    </source>
</evidence>
<dbReference type="RefSeq" id="WP_222991229.1">
    <property type="nucleotide sequence ID" value="NZ_JAINVV010000008.1"/>
</dbReference>
<comment type="subcellular location">
    <subcellularLocation>
        <location evidence="1 11">Cell outer membrane</location>
        <topology evidence="1 11">Multi-pass membrane protein</topology>
    </subcellularLocation>
</comment>
<evidence type="ECO:0000256" key="8">
    <source>
        <dbReference type="ARBA" id="ARBA00023077"/>
    </source>
</evidence>